<dbReference type="PANTHER" id="PTHR42910">
    <property type="entry name" value="TRANSPORTER SCO4007-RELATED"/>
    <property type="match status" value="1"/>
</dbReference>
<dbReference type="Gene3D" id="1.20.1250.20">
    <property type="entry name" value="MFS general substrate transporter like domains"/>
    <property type="match status" value="2"/>
</dbReference>
<keyword evidence="1" id="KW-1003">Cell membrane</keyword>
<dbReference type="PROSITE" id="PS50850">
    <property type="entry name" value="MFS"/>
    <property type="match status" value="1"/>
</dbReference>
<dbReference type="InterPro" id="IPR011701">
    <property type="entry name" value="MFS"/>
</dbReference>
<feature type="transmembrane region" description="Helical" evidence="5">
    <location>
        <begin position="280"/>
        <end position="301"/>
    </location>
</feature>
<protein>
    <submittedName>
        <fullName evidence="7">Predicted arabinose efflux permease, MFS family</fullName>
    </submittedName>
</protein>
<feature type="transmembrane region" description="Helical" evidence="5">
    <location>
        <begin position="12"/>
        <end position="31"/>
    </location>
</feature>
<dbReference type="AlphaFoldDB" id="A0A1I6Z3T5"/>
<name>A0A1I6Z3T5_9ENTR</name>
<evidence type="ECO:0000313" key="8">
    <source>
        <dbReference type="Proteomes" id="UP000199187"/>
    </source>
</evidence>
<dbReference type="Proteomes" id="UP000199187">
    <property type="component" value="Unassembled WGS sequence"/>
</dbReference>
<feature type="transmembrane region" description="Helical" evidence="5">
    <location>
        <begin position="81"/>
        <end position="99"/>
    </location>
</feature>
<evidence type="ECO:0000256" key="5">
    <source>
        <dbReference type="SAM" id="Phobius"/>
    </source>
</evidence>
<keyword evidence="4 5" id="KW-0472">Membrane</keyword>
<feature type="domain" description="Major facilitator superfamily (MFS) profile" evidence="6">
    <location>
        <begin position="14"/>
        <end position="397"/>
    </location>
</feature>
<dbReference type="PANTHER" id="PTHR42910:SF1">
    <property type="entry name" value="MAJOR FACILITATOR SUPERFAMILY (MFS) PROFILE DOMAIN-CONTAINING PROTEIN"/>
    <property type="match status" value="1"/>
</dbReference>
<dbReference type="Pfam" id="PF07690">
    <property type="entry name" value="MFS_1"/>
    <property type="match status" value="1"/>
</dbReference>
<keyword evidence="3 5" id="KW-1133">Transmembrane helix</keyword>
<evidence type="ECO:0000313" key="7">
    <source>
        <dbReference type="EMBL" id="SFT57319.1"/>
    </source>
</evidence>
<dbReference type="InterPro" id="IPR020846">
    <property type="entry name" value="MFS_dom"/>
</dbReference>
<dbReference type="GO" id="GO:0022857">
    <property type="term" value="F:transmembrane transporter activity"/>
    <property type="evidence" value="ECO:0007669"/>
    <property type="project" value="InterPro"/>
</dbReference>
<evidence type="ECO:0000256" key="2">
    <source>
        <dbReference type="ARBA" id="ARBA00022692"/>
    </source>
</evidence>
<feature type="transmembrane region" description="Helical" evidence="5">
    <location>
        <begin position="51"/>
        <end position="69"/>
    </location>
</feature>
<feature type="transmembrane region" description="Helical" evidence="5">
    <location>
        <begin position="368"/>
        <end position="388"/>
    </location>
</feature>
<evidence type="ECO:0000256" key="4">
    <source>
        <dbReference type="ARBA" id="ARBA00023136"/>
    </source>
</evidence>
<organism evidence="7 8">
    <name type="scientific">Kosakonia arachidis</name>
    <dbReference type="NCBI Taxonomy" id="551989"/>
    <lineage>
        <taxon>Bacteria</taxon>
        <taxon>Pseudomonadati</taxon>
        <taxon>Pseudomonadota</taxon>
        <taxon>Gammaproteobacteria</taxon>
        <taxon>Enterobacterales</taxon>
        <taxon>Enterobacteriaceae</taxon>
        <taxon>Kosakonia</taxon>
    </lineage>
</organism>
<keyword evidence="8" id="KW-1185">Reference proteome</keyword>
<dbReference type="InterPro" id="IPR036259">
    <property type="entry name" value="MFS_trans_sf"/>
</dbReference>
<accession>A0A1I6Z3T5</accession>
<feature type="transmembrane region" description="Helical" evidence="5">
    <location>
        <begin position="246"/>
        <end position="268"/>
    </location>
</feature>
<sequence length="407" mass="42542">MNRHSLSTDAVGWVILALALGAGFSVASIYYSQPLLPLMGSDLHLTVNGMGLVPTLTQAGYALGILFLLPLGDRHDRRRLILIKSVALAILLLACSLTNNLPSLLLVSLMLGMAATMAQDIVPAAAILAPAGKQGKMVGTVMTGLLLGILLSRTVSGFVGAAFGWRVMYQLAAISIALIGVLMWSVLPRFATHSTLSYPALMKSMAHLWQRYPALRRAAFAQGFLSIAFSAFWSTLAVMLLEKYQLGSAVAGAFGIAGAAGALAAPLAGGLADKVGAEKVTQLGAGLVTLSFALMFLLPVLPPHAQLILIAISAVGFDLGLQSSLVAHQNLVYGLEPQARGRLNALLFTGVFIGMAMGSALGSKLYSVASWQGVVVLATLSGFIALVIRLVDARRIQQAAQKAAKKA</sequence>
<feature type="transmembrane region" description="Helical" evidence="5">
    <location>
        <begin position="141"/>
        <end position="163"/>
    </location>
</feature>
<evidence type="ECO:0000259" key="6">
    <source>
        <dbReference type="PROSITE" id="PS50850"/>
    </source>
</evidence>
<feature type="transmembrane region" description="Helical" evidence="5">
    <location>
        <begin position="219"/>
        <end position="240"/>
    </location>
</feature>
<evidence type="ECO:0000256" key="3">
    <source>
        <dbReference type="ARBA" id="ARBA00022989"/>
    </source>
</evidence>
<dbReference type="OrthoDB" id="9815356at2"/>
<dbReference type="CDD" id="cd17324">
    <property type="entry name" value="MFS_NepI_like"/>
    <property type="match status" value="1"/>
</dbReference>
<reference evidence="8" key="1">
    <citation type="submission" date="2016-10" db="EMBL/GenBank/DDBJ databases">
        <authorList>
            <person name="Varghese N."/>
            <person name="Submissions S."/>
        </authorList>
    </citation>
    <scope>NUCLEOTIDE SEQUENCE [LARGE SCALE GENOMIC DNA]</scope>
    <source>
        <strain evidence="8">Ah-143</strain>
    </source>
</reference>
<dbReference type="EMBL" id="FPAU01000001">
    <property type="protein sequence ID" value="SFT57319.1"/>
    <property type="molecule type" value="Genomic_DNA"/>
</dbReference>
<keyword evidence="2 5" id="KW-0812">Transmembrane</keyword>
<evidence type="ECO:0000256" key="1">
    <source>
        <dbReference type="ARBA" id="ARBA00022475"/>
    </source>
</evidence>
<feature type="transmembrane region" description="Helical" evidence="5">
    <location>
        <begin position="343"/>
        <end position="362"/>
    </location>
</feature>
<feature type="transmembrane region" description="Helical" evidence="5">
    <location>
        <begin position="169"/>
        <end position="187"/>
    </location>
</feature>
<gene>
    <name evidence="7" type="ORF">SAMN05192562_101929</name>
</gene>
<dbReference type="RefSeq" id="WP_090119631.1">
    <property type="nucleotide sequence ID" value="NZ_CP045300.1"/>
</dbReference>
<dbReference type="SUPFAM" id="SSF103473">
    <property type="entry name" value="MFS general substrate transporter"/>
    <property type="match status" value="1"/>
</dbReference>
<proteinExistence type="predicted"/>